<evidence type="ECO:0000313" key="1">
    <source>
        <dbReference type="EMBL" id="GAJ19468.1"/>
    </source>
</evidence>
<gene>
    <name evidence="1" type="ORF">S12H4_58451</name>
</gene>
<comment type="caution">
    <text evidence="1">The sequence shown here is derived from an EMBL/GenBank/DDBJ whole genome shotgun (WGS) entry which is preliminary data.</text>
</comment>
<reference evidence="1" key="1">
    <citation type="journal article" date="2014" name="Front. Microbiol.">
        <title>High frequency of phylogenetically diverse reductive dehalogenase-homologous genes in deep subseafloor sedimentary metagenomes.</title>
        <authorList>
            <person name="Kawai M."/>
            <person name="Futagami T."/>
            <person name="Toyoda A."/>
            <person name="Takaki Y."/>
            <person name="Nishi S."/>
            <person name="Hori S."/>
            <person name="Arai W."/>
            <person name="Tsubouchi T."/>
            <person name="Morono Y."/>
            <person name="Uchiyama I."/>
            <person name="Ito T."/>
            <person name="Fujiyama A."/>
            <person name="Inagaki F."/>
            <person name="Takami H."/>
        </authorList>
    </citation>
    <scope>NUCLEOTIDE SEQUENCE</scope>
    <source>
        <strain evidence="1">Expedition CK06-06</strain>
    </source>
</reference>
<sequence>MTREDLIAQCSIHLGAAHGCVLSNQPEHYIKHMSRLRELLK</sequence>
<protein>
    <submittedName>
        <fullName evidence="1">Uncharacterized protein</fullName>
    </submittedName>
</protein>
<accession>X1UPU6</accession>
<proteinExistence type="predicted"/>
<organism evidence="1">
    <name type="scientific">marine sediment metagenome</name>
    <dbReference type="NCBI Taxonomy" id="412755"/>
    <lineage>
        <taxon>unclassified sequences</taxon>
        <taxon>metagenomes</taxon>
        <taxon>ecological metagenomes</taxon>
    </lineage>
</organism>
<dbReference type="AlphaFoldDB" id="X1UPU6"/>
<dbReference type="EMBL" id="BARW01037967">
    <property type="protein sequence ID" value="GAJ19468.1"/>
    <property type="molecule type" value="Genomic_DNA"/>
</dbReference>
<name>X1UPU6_9ZZZZ</name>